<dbReference type="InterPro" id="IPR042100">
    <property type="entry name" value="Bug_dom1"/>
</dbReference>
<comment type="similarity">
    <text evidence="1">Belongs to the UPF0065 (bug) family.</text>
</comment>
<reference evidence="3" key="2">
    <citation type="submission" date="2020-09" db="EMBL/GenBank/DDBJ databases">
        <authorList>
            <person name="Sun Q."/>
            <person name="Zhou Y."/>
        </authorList>
    </citation>
    <scope>NUCLEOTIDE SEQUENCE</scope>
    <source>
        <strain evidence="3">CGMCC 1.15320</strain>
    </source>
</reference>
<dbReference type="Proteomes" id="UP000636264">
    <property type="component" value="Unassembled WGS sequence"/>
</dbReference>
<gene>
    <name evidence="3" type="ORF">GCM10011385_40640</name>
</gene>
<dbReference type="Gene3D" id="3.40.190.10">
    <property type="entry name" value="Periplasmic binding protein-like II"/>
    <property type="match status" value="1"/>
</dbReference>
<reference evidence="3" key="1">
    <citation type="journal article" date="2014" name="Int. J. Syst. Evol. Microbiol.">
        <title>Complete genome sequence of Corynebacterium casei LMG S-19264T (=DSM 44701T), isolated from a smear-ripened cheese.</title>
        <authorList>
            <consortium name="US DOE Joint Genome Institute (JGI-PGF)"/>
            <person name="Walter F."/>
            <person name="Albersmeier A."/>
            <person name="Kalinowski J."/>
            <person name="Ruckert C."/>
        </authorList>
    </citation>
    <scope>NUCLEOTIDE SEQUENCE</scope>
    <source>
        <strain evidence="3">CGMCC 1.15320</strain>
    </source>
</reference>
<dbReference type="EMBL" id="BMIF01000025">
    <property type="protein sequence ID" value="GGA82288.1"/>
    <property type="molecule type" value="Genomic_DNA"/>
</dbReference>
<feature type="signal peptide" evidence="2">
    <location>
        <begin position="1"/>
        <end position="23"/>
    </location>
</feature>
<organism evidence="3 4">
    <name type="scientific">Nitratireductor aestuarii</name>
    <dbReference type="NCBI Taxonomy" id="1735103"/>
    <lineage>
        <taxon>Bacteria</taxon>
        <taxon>Pseudomonadati</taxon>
        <taxon>Pseudomonadota</taxon>
        <taxon>Alphaproteobacteria</taxon>
        <taxon>Hyphomicrobiales</taxon>
        <taxon>Phyllobacteriaceae</taxon>
        <taxon>Nitratireductor</taxon>
    </lineage>
</organism>
<dbReference type="Pfam" id="PF03401">
    <property type="entry name" value="TctC"/>
    <property type="match status" value="1"/>
</dbReference>
<keyword evidence="4" id="KW-1185">Reference proteome</keyword>
<dbReference type="RefSeq" id="WP_188722939.1">
    <property type="nucleotide sequence ID" value="NZ_BMIF01000025.1"/>
</dbReference>
<sequence>MKLKSIAVALSAAALMLSSNVFAADFPTKAVSLVVPWPAGGGTDILMRIVADNASKRLGQPVVVVNQPGASGSIALRDVANGDRSGHTISMIATGFITEQYGSPNAPTLEEFKVLAFVGTDPTVIAAGPSSGFESLEDLVAKAKDEPGKLRNASPGGTSAVAVALIESLLGIKLTNVPYSGTAPVVQAVLSGETQTGTPSVTEIASQHQAGEAKILAVASSERHFMAPDVPTFKELGYPIVYGTMRAMVAPADVDPDAAKVLEKVLLETLSDPSFQQTAKDAGFSISPMPGAEATTFFQNLDKEIYPILLYGGLVKVRQK</sequence>
<dbReference type="PANTHER" id="PTHR42928:SF5">
    <property type="entry name" value="BLR1237 PROTEIN"/>
    <property type="match status" value="1"/>
</dbReference>
<evidence type="ECO:0000256" key="2">
    <source>
        <dbReference type="SAM" id="SignalP"/>
    </source>
</evidence>
<dbReference type="AlphaFoldDB" id="A0A916S3Z7"/>
<dbReference type="CDD" id="cd07012">
    <property type="entry name" value="PBP2_Bug_TTT"/>
    <property type="match status" value="1"/>
</dbReference>
<dbReference type="InterPro" id="IPR005064">
    <property type="entry name" value="BUG"/>
</dbReference>
<name>A0A916S3Z7_9HYPH</name>
<keyword evidence="2" id="KW-0732">Signal</keyword>
<dbReference type="Gene3D" id="3.40.190.150">
    <property type="entry name" value="Bordetella uptake gene, domain 1"/>
    <property type="match status" value="1"/>
</dbReference>
<comment type="caution">
    <text evidence="3">The sequence shown here is derived from an EMBL/GenBank/DDBJ whole genome shotgun (WGS) entry which is preliminary data.</text>
</comment>
<protein>
    <submittedName>
        <fullName evidence="3">ABC transporter substrate-binding protein</fullName>
    </submittedName>
</protein>
<dbReference type="SUPFAM" id="SSF53850">
    <property type="entry name" value="Periplasmic binding protein-like II"/>
    <property type="match status" value="1"/>
</dbReference>
<accession>A0A916S3Z7</accession>
<feature type="chain" id="PRO_5037171777" evidence="2">
    <location>
        <begin position="24"/>
        <end position="320"/>
    </location>
</feature>
<proteinExistence type="inferred from homology"/>
<dbReference type="PIRSF" id="PIRSF017082">
    <property type="entry name" value="YflP"/>
    <property type="match status" value="1"/>
</dbReference>
<evidence type="ECO:0000313" key="4">
    <source>
        <dbReference type="Proteomes" id="UP000636264"/>
    </source>
</evidence>
<evidence type="ECO:0000256" key="1">
    <source>
        <dbReference type="ARBA" id="ARBA00006987"/>
    </source>
</evidence>
<evidence type="ECO:0000313" key="3">
    <source>
        <dbReference type="EMBL" id="GGA82288.1"/>
    </source>
</evidence>
<dbReference type="PANTHER" id="PTHR42928">
    <property type="entry name" value="TRICARBOXYLATE-BINDING PROTEIN"/>
    <property type="match status" value="1"/>
</dbReference>